<dbReference type="Pfam" id="PF03481">
    <property type="entry name" value="Sua5_C"/>
    <property type="match status" value="1"/>
</dbReference>
<comment type="catalytic activity">
    <reaction evidence="12 13">
        <text>L-threonine + hydrogencarbonate + ATP = L-threonylcarbamoyladenylate + diphosphate + H2O</text>
        <dbReference type="Rhea" id="RHEA:36407"/>
        <dbReference type="ChEBI" id="CHEBI:15377"/>
        <dbReference type="ChEBI" id="CHEBI:17544"/>
        <dbReference type="ChEBI" id="CHEBI:30616"/>
        <dbReference type="ChEBI" id="CHEBI:33019"/>
        <dbReference type="ChEBI" id="CHEBI:57926"/>
        <dbReference type="ChEBI" id="CHEBI:73682"/>
        <dbReference type="EC" id="2.7.7.87"/>
    </reaction>
</comment>
<evidence type="ECO:0000256" key="9">
    <source>
        <dbReference type="ARBA" id="ARBA00022741"/>
    </source>
</evidence>
<keyword evidence="7 13" id="KW-0819">tRNA processing</keyword>
<accession>A0ABV1KQG0</accession>
<comment type="subcellular location">
    <subcellularLocation>
        <location evidence="1 13">Cytoplasm</location>
    </subcellularLocation>
</comment>
<evidence type="ECO:0000256" key="7">
    <source>
        <dbReference type="ARBA" id="ARBA00022694"/>
    </source>
</evidence>
<comment type="similarity">
    <text evidence="2 13">Belongs to the SUA5 family.</text>
</comment>
<evidence type="ECO:0000256" key="11">
    <source>
        <dbReference type="ARBA" id="ARBA00029774"/>
    </source>
</evidence>
<sequence>MTVETKYWPAEQSQAGLKEAAAVLAAGGVIAFPTETVYGLGGDARSSVAVKRIFAAKGRPSDNPLIVHLADREEVHTLAERINDVEQALMSAFWPGPLTLVLPVREGAVSKLVTAGLDTVAVRVPANELARQLIEQSGCPLAAPSANRSGRPSPTQARHVMEDLDGRIDGVLDGGATGVGLESTVVRVLEGKIYILRPGGITREQLQEAVGKTVEVIVAAEDRVQTEAPKMEIAFDSVAGRTEAPRSPGIKYTHYAPKGEMLLVIGQNRDKLIAFVQQQANEATLRGCRVAVLSCTEHVSRYQAEAVFDCGSMTTPIKAAQSLYANLRECDERGLDFIIAEGYPEEGIGAALMNRLRKASGGNEIIV</sequence>
<evidence type="ECO:0000256" key="3">
    <source>
        <dbReference type="ARBA" id="ARBA00012584"/>
    </source>
</evidence>
<organism evidence="15 16">
    <name type="scientific">Cohnella silvisoli</name>
    <dbReference type="NCBI Taxonomy" id="2873699"/>
    <lineage>
        <taxon>Bacteria</taxon>
        <taxon>Bacillati</taxon>
        <taxon>Bacillota</taxon>
        <taxon>Bacilli</taxon>
        <taxon>Bacillales</taxon>
        <taxon>Paenibacillaceae</taxon>
        <taxon>Cohnella</taxon>
    </lineage>
</organism>
<dbReference type="InterPro" id="IPR005145">
    <property type="entry name" value="Sua5_C"/>
</dbReference>
<dbReference type="Proteomes" id="UP001493487">
    <property type="component" value="Unassembled WGS sequence"/>
</dbReference>
<dbReference type="GO" id="GO:0061710">
    <property type="term" value="F:L-threonylcarbamoyladenylate synthase"/>
    <property type="evidence" value="ECO:0007669"/>
    <property type="project" value="UniProtKB-EC"/>
</dbReference>
<dbReference type="EMBL" id="JASKHM010000003">
    <property type="protein sequence ID" value="MEQ4482093.1"/>
    <property type="molecule type" value="Genomic_DNA"/>
</dbReference>
<dbReference type="InterPro" id="IPR006070">
    <property type="entry name" value="Sua5-like_dom"/>
</dbReference>
<dbReference type="InterPro" id="IPR017945">
    <property type="entry name" value="DHBP_synth_RibB-like_a/b_dom"/>
</dbReference>
<dbReference type="PROSITE" id="PS51163">
    <property type="entry name" value="YRDC"/>
    <property type="match status" value="1"/>
</dbReference>
<evidence type="ECO:0000256" key="8">
    <source>
        <dbReference type="ARBA" id="ARBA00022695"/>
    </source>
</evidence>
<gene>
    <name evidence="15" type="ORF">QJS35_06760</name>
</gene>
<evidence type="ECO:0000313" key="15">
    <source>
        <dbReference type="EMBL" id="MEQ4482093.1"/>
    </source>
</evidence>
<evidence type="ECO:0000256" key="2">
    <source>
        <dbReference type="ARBA" id="ARBA00007663"/>
    </source>
</evidence>
<dbReference type="InterPro" id="IPR050156">
    <property type="entry name" value="TC-AMP_synthase_SUA5"/>
</dbReference>
<comment type="caution">
    <text evidence="15">The sequence shown here is derived from an EMBL/GenBank/DDBJ whole genome shotgun (WGS) entry which is preliminary data.</text>
</comment>
<dbReference type="Gene3D" id="3.40.50.11030">
    <property type="entry name" value="Threonylcarbamoyl-AMP synthase, C-terminal domain"/>
    <property type="match status" value="1"/>
</dbReference>
<dbReference type="Gene3D" id="3.90.870.10">
    <property type="entry name" value="DHBP synthase"/>
    <property type="match status" value="1"/>
</dbReference>
<dbReference type="PANTHER" id="PTHR17490">
    <property type="entry name" value="SUA5"/>
    <property type="match status" value="1"/>
</dbReference>
<evidence type="ECO:0000313" key="16">
    <source>
        <dbReference type="Proteomes" id="UP001493487"/>
    </source>
</evidence>
<dbReference type="Pfam" id="PF01300">
    <property type="entry name" value="Sua5_yciO_yrdC"/>
    <property type="match status" value="1"/>
</dbReference>
<dbReference type="EC" id="2.7.7.87" evidence="3 13"/>
<evidence type="ECO:0000256" key="13">
    <source>
        <dbReference type="PIRNR" id="PIRNR004930"/>
    </source>
</evidence>
<feature type="domain" description="YrdC-like" evidence="14">
    <location>
        <begin position="14"/>
        <end position="201"/>
    </location>
</feature>
<reference evidence="15 16" key="1">
    <citation type="journal article" date="2023" name="Genome Announc.">
        <title>Pan-Genome Analyses of the Genus Cohnella and Proposal of the Novel Species Cohnella silvisoli sp. nov., Isolated from Forest Soil.</title>
        <authorList>
            <person name="Wang C."/>
            <person name="Mao L."/>
            <person name="Bao G."/>
            <person name="Zhu H."/>
        </authorList>
    </citation>
    <scope>NUCLEOTIDE SEQUENCE [LARGE SCALE GENOMIC DNA]</scope>
    <source>
        <strain evidence="15 16">NL03-T5-1</strain>
    </source>
</reference>
<dbReference type="InterPro" id="IPR038385">
    <property type="entry name" value="Sua5/YwlC_C"/>
</dbReference>
<evidence type="ECO:0000256" key="12">
    <source>
        <dbReference type="ARBA" id="ARBA00048366"/>
    </source>
</evidence>
<evidence type="ECO:0000256" key="1">
    <source>
        <dbReference type="ARBA" id="ARBA00004496"/>
    </source>
</evidence>
<proteinExistence type="inferred from homology"/>
<comment type="function">
    <text evidence="13">Required for the formation of a threonylcarbamoyl group on adenosine at position 37 (t(6)A37) in tRNAs that read codons beginning with adenine.</text>
</comment>
<keyword evidence="8 13" id="KW-0548">Nucleotidyltransferase</keyword>
<dbReference type="RefSeq" id="WP_232185239.1">
    <property type="nucleotide sequence ID" value="NZ_JAIOAP010000004.1"/>
</dbReference>
<evidence type="ECO:0000256" key="5">
    <source>
        <dbReference type="ARBA" id="ARBA00022490"/>
    </source>
</evidence>
<evidence type="ECO:0000256" key="10">
    <source>
        <dbReference type="ARBA" id="ARBA00022840"/>
    </source>
</evidence>
<evidence type="ECO:0000256" key="6">
    <source>
        <dbReference type="ARBA" id="ARBA00022679"/>
    </source>
</evidence>
<keyword evidence="10 13" id="KW-0067">ATP-binding</keyword>
<evidence type="ECO:0000259" key="14">
    <source>
        <dbReference type="PROSITE" id="PS51163"/>
    </source>
</evidence>
<name>A0ABV1KQG0_9BACL</name>
<keyword evidence="6 13" id="KW-0808">Transferase</keyword>
<dbReference type="SUPFAM" id="SSF55821">
    <property type="entry name" value="YrdC/RibB"/>
    <property type="match status" value="1"/>
</dbReference>
<dbReference type="PANTHER" id="PTHR17490:SF16">
    <property type="entry name" value="THREONYLCARBAMOYL-AMP SYNTHASE"/>
    <property type="match status" value="1"/>
</dbReference>
<dbReference type="PIRSF" id="PIRSF004930">
    <property type="entry name" value="Tln_factor_SUA5"/>
    <property type="match status" value="1"/>
</dbReference>
<dbReference type="InterPro" id="IPR010923">
    <property type="entry name" value="T(6)A37_SUA5"/>
</dbReference>
<keyword evidence="9 13" id="KW-0547">Nucleotide-binding</keyword>
<protein>
    <recommendedName>
        <fullName evidence="4 13">Threonylcarbamoyl-AMP synthase</fullName>
        <shortName evidence="13">TC-AMP synthase</shortName>
        <ecNumber evidence="3 13">2.7.7.87</ecNumber>
    </recommendedName>
    <alternativeName>
        <fullName evidence="11 13">L-threonylcarbamoyladenylate synthase</fullName>
    </alternativeName>
</protein>
<evidence type="ECO:0000256" key="4">
    <source>
        <dbReference type="ARBA" id="ARBA00015492"/>
    </source>
</evidence>
<keyword evidence="16" id="KW-1185">Reference proteome</keyword>
<keyword evidence="5 13" id="KW-0963">Cytoplasm</keyword>
<dbReference type="NCBIfam" id="TIGR00057">
    <property type="entry name" value="L-threonylcarbamoyladenylate synthase"/>
    <property type="match status" value="1"/>
</dbReference>